<evidence type="ECO:0000256" key="2">
    <source>
        <dbReference type="ARBA" id="ARBA00022741"/>
    </source>
</evidence>
<evidence type="ECO:0000313" key="6">
    <source>
        <dbReference type="EMBL" id="GFO67475.1"/>
    </source>
</evidence>
<dbReference type="PANTHER" id="PTHR23073">
    <property type="entry name" value="26S PROTEASOME REGULATORY SUBUNIT"/>
    <property type="match status" value="1"/>
</dbReference>
<comment type="similarity">
    <text evidence="1">Belongs to the AAA ATPase family.</text>
</comment>
<dbReference type="GO" id="GO:0005524">
    <property type="term" value="F:ATP binding"/>
    <property type="evidence" value="ECO:0007669"/>
    <property type="project" value="UniProtKB-KW"/>
</dbReference>
<dbReference type="SMART" id="SM00382">
    <property type="entry name" value="AAA"/>
    <property type="match status" value="1"/>
</dbReference>
<dbReference type="GO" id="GO:0016887">
    <property type="term" value="F:ATP hydrolysis activity"/>
    <property type="evidence" value="ECO:0007669"/>
    <property type="project" value="InterPro"/>
</dbReference>
<accession>A0A6V8N4K4</accession>
<organism evidence="6 7">
    <name type="scientific">Geomonas limicola</name>
    <dbReference type="NCBI Taxonomy" id="2740186"/>
    <lineage>
        <taxon>Bacteria</taxon>
        <taxon>Pseudomonadati</taxon>
        <taxon>Thermodesulfobacteriota</taxon>
        <taxon>Desulfuromonadia</taxon>
        <taxon>Geobacterales</taxon>
        <taxon>Geobacteraceae</taxon>
        <taxon>Geomonas</taxon>
    </lineage>
</organism>
<dbReference type="AlphaFoldDB" id="A0A6V8N4K4"/>
<evidence type="ECO:0000313" key="7">
    <source>
        <dbReference type="Proteomes" id="UP000587586"/>
    </source>
</evidence>
<keyword evidence="2" id="KW-0547">Nucleotide-binding</keyword>
<dbReference type="InterPro" id="IPR003959">
    <property type="entry name" value="ATPase_AAA_core"/>
</dbReference>
<sequence length="348" mass="38653">MNDLFVYGVPESVDRAETAIFNSRIIRACNDLRQASGDRELSLRISSRPHSPEGENPEPQDEGVDEDSLEEKAARYLSVAPLWRMDQLVAPQPLLEELENAVRLIELEPLIFDAWGLREIEPFPRSALNFHGPPGTGKTLSAHAVAAALGKGIIVASYAQIESKYHGDGPKNVEALFHAAQRDGSVLFIDEADSLLSRRLTNVTQGSEQAINSMRSQILICLERFRGVVIFATNLVENYDPAFETRVRHIRFRLPDADARQEIWRRHLPSRLPLADDVDLAALSQECTGFCGREIKNAVIDAAFAVGKSGRTRFSQEDFTAAVRRLRSAQVTATEIAPADAPTHRHQP</sequence>
<evidence type="ECO:0000259" key="5">
    <source>
        <dbReference type="SMART" id="SM00382"/>
    </source>
</evidence>
<dbReference type="RefSeq" id="WP_183360016.1">
    <property type="nucleotide sequence ID" value="NZ_BLXZ01000002.1"/>
</dbReference>
<dbReference type="Gene3D" id="3.40.50.300">
    <property type="entry name" value="P-loop containing nucleotide triphosphate hydrolases"/>
    <property type="match status" value="1"/>
</dbReference>
<dbReference type="InterPro" id="IPR027417">
    <property type="entry name" value="P-loop_NTPase"/>
</dbReference>
<dbReference type="InterPro" id="IPR003593">
    <property type="entry name" value="AAA+_ATPase"/>
</dbReference>
<dbReference type="Proteomes" id="UP000587586">
    <property type="component" value="Unassembled WGS sequence"/>
</dbReference>
<dbReference type="Gene3D" id="1.10.8.60">
    <property type="match status" value="1"/>
</dbReference>
<dbReference type="InterPro" id="IPR041569">
    <property type="entry name" value="AAA_lid_3"/>
</dbReference>
<comment type="caution">
    <text evidence="6">The sequence shown here is derived from an EMBL/GenBank/DDBJ whole genome shotgun (WGS) entry which is preliminary data.</text>
</comment>
<dbReference type="SUPFAM" id="SSF52540">
    <property type="entry name" value="P-loop containing nucleoside triphosphate hydrolases"/>
    <property type="match status" value="1"/>
</dbReference>
<evidence type="ECO:0000256" key="1">
    <source>
        <dbReference type="ARBA" id="ARBA00006914"/>
    </source>
</evidence>
<proteinExistence type="inferred from homology"/>
<dbReference type="InterPro" id="IPR050221">
    <property type="entry name" value="26S_Proteasome_ATPase"/>
</dbReference>
<name>A0A6V8N4K4_9BACT</name>
<keyword evidence="7" id="KW-1185">Reference proteome</keyword>
<feature type="domain" description="AAA+ ATPase" evidence="5">
    <location>
        <begin position="124"/>
        <end position="256"/>
    </location>
</feature>
<dbReference type="Pfam" id="PF00004">
    <property type="entry name" value="AAA"/>
    <property type="match status" value="1"/>
</dbReference>
<feature type="compositionally biased region" description="Acidic residues" evidence="4">
    <location>
        <begin position="55"/>
        <end position="69"/>
    </location>
</feature>
<reference evidence="7" key="1">
    <citation type="submission" date="2020-06" db="EMBL/GenBank/DDBJ databases">
        <title>Draft genomic sequecing of Geomonas sp. Red745.</title>
        <authorList>
            <person name="Itoh H."/>
            <person name="Xu Z.X."/>
            <person name="Ushijima N."/>
            <person name="Masuda Y."/>
            <person name="Shiratori Y."/>
            <person name="Senoo K."/>
        </authorList>
    </citation>
    <scope>NUCLEOTIDE SEQUENCE [LARGE SCALE GENOMIC DNA]</scope>
    <source>
        <strain evidence="7">Red745</strain>
    </source>
</reference>
<dbReference type="CDD" id="cd19481">
    <property type="entry name" value="RecA-like_protease"/>
    <property type="match status" value="1"/>
</dbReference>
<evidence type="ECO:0000256" key="4">
    <source>
        <dbReference type="SAM" id="MobiDB-lite"/>
    </source>
</evidence>
<dbReference type="EMBL" id="BLXZ01000002">
    <property type="protein sequence ID" value="GFO67475.1"/>
    <property type="molecule type" value="Genomic_DNA"/>
</dbReference>
<feature type="region of interest" description="Disordered" evidence="4">
    <location>
        <begin position="43"/>
        <end position="69"/>
    </location>
</feature>
<protein>
    <recommendedName>
        <fullName evidence="5">AAA+ ATPase domain-containing protein</fullName>
    </recommendedName>
</protein>
<gene>
    <name evidence="6" type="ORF">GMLC_10540</name>
</gene>
<dbReference type="Pfam" id="PF17862">
    <property type="entry name" value="AAA_lid_3"/>
    <property type="match status" value="1"/>
</dbReference>
<keyword evidence="3" id="KW-0067">ATP-binding</keyword>
<evidence type="ECO:0000256" key="3">
    <source>
        <dbReference type="ARBA" id="ARBA00022840"/>
    </source>
</evidence>